<proteinExistence type="predicted"/>
<dbReference type="AlphaFoldDB" id="A0A562ERY0"/>
<reference evidence="3 4" key="1">
    <citation type="submission" date="2019-07" db="EMBL/GenBank/DDBJ databases">
        <title>Genome sequencing of lignin-degrading bacterial isolates.</title>
        <authorList>
            <person name="Gladden J."/>
        </authorList>
    </citation>
    <scope>NUCLEOTIDE SEQUENCE [LARGE SCALE GENOMIC DNA]</scope>
    <source>
        <strain evidence="3 4">J45</strain>
    </source>
</reference>
<dbReference type="EMBL" id="VLJT01000001">
    <property type="protein sequence ID" value="TWH24563.1"/>
    <property type="molecule type" value="Genomic_DNA"/>
</dbReference>
<dbReference type="Gene3D" id="2.60.40.420">
    <property type="entry name" value="Cupredoxins - blue copper proteins"/>
    <property type="match status" value="1"/>
</dbReference>
<dbReference type="InterPro" id="IPR008972">
    <property type="entry name" value="Cupredoxin"/>
</dbReference>
<feature type="signal peptide" evidence="1">
    <location>
        <begin position="1"/>
        <end position="20"/>
    </location>
</feature>
<keyword evidence="1" id="KW-0732">Signal</keyword>
<protein>
    <submittedName>
        <fullName evidence="3">Plastocyanin</fullName>
    </submittedName>
</protein>
<sequence>MRRIRWGVAAFAMLAATSCAGSPAGPDAEIVVRDVHFAPVDVTVPVGGTVRWTFDDGGVLHHVGSEGEFDSGITPEGSFEHTFTTPGVYEYHCSVHRYMTGTVTVTG</sequence>
<dbReference type="Proteomes" id="UP000317573">
    <property type="component" value="Unassembled WGS sequence"/>
</dbReference>
<feature type="chain" id="PRO_5038393650" evidence="1">
    <location>
        <begin position="21"/>
        <end position="107"/>
    </location>
</feature>
<evidence type="ECO:0000313" key="3">
    <source>
        <dbReference type="EMBL" id="TWH24563.1"/>
    </source>
</evidence>
<dbReference type="InterPro" id="IPR052721">
    <property type="entry name" value="ET_Amicyanin"/>
</dbReference>
<dbReference type="Pfam" id="PF13473">
    <property type="entry name" value="Cupredoxin_1"/>
    <property type="match status" value="1"/>
</dbReference>
<dbReference type="RefSeq" id="WP_088896849.1">
    <property type="nucleotide sequence ID" value="NZ_VLJT01000001.1"/>
</dbReference>
<dbReference type="PANTHER" id="PTHR36507">
    <property type="entry name" value="BLL1555 PROTEIN"/>
    <property type="match status" value="1"/>
</dbReference>
<comment type="caution">
    <text evidence="3">The sequence shown here is derived from an EMBL/GenBank/DDBJ whole genome shotgun (WGS) entry which is preliminary data.</text>
</comment>
<dbReference type="InterPro" id="IPR028096">
    <property type="entry name" value="EfeO_Cupredoxin"/>
</dbReference>
<feature type="domain" description="EfeO-type cupredoxin-like" evidence="2">
    <location>
        <begin position="9"/>
        <end position="105"/>
    </location>
</feature>
<dbReference type="PANTHER" id="PTHR36507:SF1">
    <property type="entry name" value="BLL1555 PROTEIN"/>
    <property type="match status" value="1"/>
</dbReference>
<evidence type="ECO:0000256" key="1">
    <source>
        <dbReference type="SAM" id="SignalP"/>
    </source>
</evidence>
<gene>
    <name evidence="3" type="ORF">L618_000100000160</name>
</gene>
<dbReference type="PROSITE" id="PS51257">
    <property type="entry name" value="PROKAR_LIPOPROTEIN"/>
    <property type="match status" value="1"/>
</dbReference>
<evidence type="ECO:0000259" key="2">
    <source>
        <dbReference type="Pfam" id="PF13473"/>
    </source>
</evidence>
<organism evidence="3 4">
    <name type="scientific">Rhodococcus rhodochrous J45</name>
    <dbReference type="NCBI Taxonomy" id="935266"/>
    <lineage>
        <taxon>Bacteria</taxon>
        <taxon>Bacillati</taxon>
        <taxon>Actinomycetota</taxon>
        <taxon>Actinomycetes</taxon>
        <taxon>Mycobacteriales</taxon>
        <taxon>Nocardiaceae</taxon>
        <taxon>Rhodococcus</taxon>
    </lineage>
</organism>
<evidence type="ECO:0000313" key="4">
    <source>
        <dbReference type="Proteomes" id="UP000317573"/>
    </source>
</evidence>
<accession>A0A562ERY0</accession>
<dbReference type="SUPFAM" id="SSF49503">
    <property type="entry name" value="Cupredoxins"/>
    <property type="match status" value="1"/>
</dbReference>
<name>A0A562ERY0_RHORH</name>